<organism evidence="6 7">
    <name type="scientific">Adhaeribacter swui</name>
    <dbReference type="NCBI Taxonomy" id="2086471"/>
    <lineage>
        <taxon>Bacteria</taxon>
        <taxon>Pseudomonadati</taxon>
        <taxon>Bacteroidota</taxon>
        <taxon>Cytophagia</taxon>
        <taxon>Cytophagales</taxon>
        <taxon>Hymenobacteraceae</taxon>
        <taxon>Adhaeribacter</taxon>
    </lineage>
</organism>
<dbReference type="AlphaFoldDB" id="A0A7G7GBW3"/>
<keyword evidence="4" id="KW-0472">Membrane</keyword>
<keyword evidence="2" id="KW-0328">Glycosyltransferase</keyword>
<dbReference type="RefSeq" id="WP_185271142.1">
    <property type="nucleotide sequence ID" value="NZ_CP055156.1"/>
</dbReference>
<accession>A0A7G7GBW3</accession>
<dbReference type="Pfam" id="PF00535">
    <property type="entry name" value="Glycos_transf_2"/>
    <property type="match status" value="1"/>
</dbReference>
<feature type="transmembrane region" description="Helical" evidence="4">
    <location>
        <begin position="287"/>
        <end position="307"/>
    </location>
</feature>
<dbReference type="InterPro" id="IPR029044">
    <property type="entry name" value="Nucleotide-diphossugar_trans"/>
</dbReference>
<dbReference type="InterPro" id="IPR001173">
    <property type="entry name" value="Glyco_trans_2-like"/>
</dbReference>
<feature type="domain" description="Glycosyltransferase 2-like" evidence="5">
    <location>
        <begin position="44"/>
        <end position="212"/>
    </location>
</feature>
<dbReference type="Gene3D" id="3.90.550.10">
    <property type="entry name" value="Spore Coat Polysaccharide Biosynthesis Protein SpsA, Chain A"/>
    <property type="match status" value="1"/>
</dbReference>
<evidence type="ECO:0000256" key="1">
    <source>
        <dbReference type="ARBA" id="ARBA00006739"/>
    </source>
</evidence>
<comment type="similarity">
    <text evidence="1">Belongs to the glycosyltransferase 2 family.</text>
</comment>
<gene>
    <name evidence="6" type="ORF">HUW51_18645</name>
</gene>
<dbReference type="PANTHER" id="PTHR43630">
    <property type="entry name" value="POLY-BETA-1,6-N-ACETYL-D-GLUCOSAMINE SYNTHASE"/>
    <property type="match status" value="1"/>
</dbReference>
<feature type="transmembrane region" description="Helical" evidence="4">
    <location>
        <begin position="319"/>
        <end position="337"/>
    </location>
</feature>
<feature type="transmembrane region" description="Helical" evidence="4">
    <location>
        <begin position="342"/>
        <end position="362"/>
    </location>
</feature>
<dbReference type="SUPFAM" id="SSF53448">
    <property type="entry name" value="Nucleotide-diphospho-sugar transferases"/>
    <property type="match status" value="1"/>
</dbReference>
<feature type="transmembrane region" description="Helical" evidence="4">
    <location>
        <begin position="32"/>
        <end position="49"/>
    </location>
</feature>
<evidence type="ECO:0000313" key="7">
    <source>
        <dbReference type="Proteomes" id="UP000515237"/>
    </source>
</evidence>
<proteinExistence type="inferred from homology"/>
<dbReference type="Proteomes" id="UP000515237">
    <property type="component" value="Chromosome"/>
</dbReference>
<keyword evidence="7" id="KW-1185">Reference proteome</keyword>
<evidence type="ECO:0000259" key="5">
    <source>
        <dbReference type="Pfam" id="PF00535"/>
    </source>
</evidence>
<reference evidence="6 7" key="1">
    <citation type="journal article" date="2018" name="Int. J. Syst. Evol. Microbiol.">
        <title>Adhaeribacter swui sp. nov., isolated from wet mud.</title>
        <authorList>
            <person name="Kim D.U."/>
            <person name="Kim K.W."/>
            <person name="Kang M.S."/>
            <person name="Kim J.Y."/>
            <person name="Jang J.H."/>
            <person name="Kim M.K."/>
        </authorList>
    </citation>
    <scope>NUCLEOTIDE SEQUENCE [LARGE SCALE GENOMIC DNA]</scope>
    <source>
        <strain evidence="6 7">KCTC 52873</strain>
    </source>
</reference>
<evidence type="ECO:0000256" key="3">
    <source>
        <dbReference type="ARBA" id="ARBA00022679"/>
    </source>
</evidence>
<evidence type="ECO:0000256" key="2">
    <source>
        <dbReference type="ARBA" id="ARBA00022676"/>
    </source>
</evidence>
<keyword evidence="3 6" id="KW-0808">Transferase</keyword>
<keyword evidence="4" id="KW-1133">Transmembrane helix</keyword>
<name>A0A7G7GBW3_9BACT</name>
<dbReference type="EMBL" id="CP055156">
    <property type="protein sequence ID" value="QNF34647.1"/>
    <property type="molecule type" value="Genomic_DNA"/>
</dbReference>
<evidence type="ECO:0000256" key="4">
    <source>
        <dbReference type="SAM" id="Phobius"/>
    </source>
</evidence>
<protein>
    <submittedName>
        <fullName evidence="6">Glycosyltransferase</fullName>
    </submittedName>
</protein>
<keyword evidence="4" id="KW-0812">Transmembrane</keyword>
<evidence type="ECO:0000313" key="6">
    <source>
        <dbReference type="EMBL" id="QNF34647.1"/>
    </source>
</evidence>
<dbReference type="KEGG" id="aswu:HUW51_18645"/>
<dbReference type="GO" id="GO:0016757">
    <property type="term" value="F:glycosyltransferase activity"/>
    <property type="evidence" value="ECO:0007669"/>
    <property type="project" value="UniProtKB-KW"/>
</dbReference>
<dbReference type="PANTHER" id="PTHR43630:SF1">
    <property type="entry name" value="POLY-BETA-1,6-N-ACETYL-D-GLUCOSAMINE SYNTHASE"/>
    <property type="match status" value="1"/>
</dbReference>
<sequence>MYVSFLICGGLCLAYGWIILRRWWAWLRVPDVVPTVAVPTTFISVIIPVRNEARHILNLLADLEQQTYAKSGFEVVVVDDHSEDNTVDLVQNFKKSSYLPVRLICLQEYIGLSQKKAAITTAVTQAQGELIVQTDGDCRVNPDWLLTIAQFYEQTQAVCISGPVCLIDNGDLFTRMQVVEFASLIGVGGASMALGKPNMCNGANLAYTRKAFLDVQGYAGTEHVASGDDEFLMHKLAGKFPGQVLFLKSRASMVYTAAQQTIPAFVQQRIRWASKWPNYQAAHIKTLAVLVFAVNLGLFWAIISYFFGGFTGPQTLGLYLFKFGIDGLFLLTVLLFFKRGRYILYQIPLQFVYIPYVLYTALRGLRGAYSWKGRQIEKVPV</sequence>